<keyword evidence="9" id="KW-0762">Sugar transport</keyword>
<accession>A0A7W9B5C6</accession>
<proteinExistence type="inferred from homology"/>
<keyword evidence="10" id="KW-1185">Reference proteome</keyword>
<dbReference type="Proteomes" id="UP000537161">
    <property type="component" value="Unassembled WGS sequence"/>
</dbReference>
<evidence type="ECO:0000256" key="7">
    <source>
        <dbReference type="RuleBase" id="RU363032"/>
    </source>
</evidence>
<feature type="transmembrane region" description="Helical" evidence="7">
    <location>
        <begin position="152"/>
        <end position="171"/>
    </location>
</feature>
<evidence type="ECO:0000256" key="3">
    <source>
        <dbReference type="ARBA" id="ARBA00022475"/>
    </source>
</evidence>
<dbReference type="AlphaFoldDB" id="A0A7W9B5C6"/>
<dbReference type="GO" id="GO:0005886">
    <property type="term" value="C:plasma membrane"/>
    <property type="evidence" value="ECO:0007669"/>
    <property type="project" value="UniProtKB-SubCell"/>
</dbReference>
<name>A0A7W9B5C6_9SPHN</name>
<dbReference type="CDD" id="cd06261">
    <property type="entry name" value="TM_PBP2"/>
    <property type="match status" value="1"/>
</dbReference>
<keyword evidence="5 7" id="KW-1133">Transmembrane helix</keyword>
<dbReference type="PANTHER" id="PTHR30193:SF37">
    <property type="entry name" value="INNER MEMBRANE ABC TRANSPORTER PERMEASE PROTEIN YCJO"/>
    <property type="match status" value="1"/>
</dbReference>
<gene>
    <name evidence="9" type="ORF">FHR21_001907</name>
</gene>
<comment type="subcellular location">
    <subcellularLocation>
        <location evidence="1 7">Cell membrane</location>
        <topology evidence="1 7">Multi-pass membrane protein</topology>
    </subcellularLocation>
</comment>
<feature type="transmembrane region" description="Helical" evidence="7">
    <location>
        <begin position="214"/>
        <end position="234"/>
    </location>
</feature>
<evidence type="ECO:0000256" key="5">
    <source>
        <dbReference type="ARBA" id="ARBA00022989"/>
    </source>
</evidence>
<keyword evidence="3" id="KW-1003">Cell membrane</keyword>
<reference evidence="9 10" key="1">
    <citation type="submission" date="2020-08" db="EMBL/GenBank/DDBJ databases">
        <title>Genomic Encyclopedia of Type Strains, Phase IV (KMG-IV): sequencing the most valuable type-strain genomes for metagenomic binning, comparative biology and taxonomic classification.</title>
        <authorList>
            <person name="Goeker M."/>
        </authorList>
    </citation>
    <scope>NUCLEOTIDE SEQUENCE [LARGE SCALE GENOMIC DNA]</scope>
    <source>
        <strain evidence="9 10">DSM 27163</strain>
    </source>
</reference>
<feature type="transmembrane region" description="Helical" evidence="7">
    <location>
        <begin position="263"/>
        <end position="285"/>
    </location>
</feature>
<protein>
    <submittedName>
        <fullName evidence="9">Multiple sugar transport system permease protein</fullName>
    </submittedName>
</protein>
<feature type="transmembrane region" description="Helical" evidence="7">
    <location>
        <begin position="78"/>
        <end position="100"/>
    </location>
</feature>
<organism evidence="9 10">
    <name type="scientific">Sphingopyxis panaciterrulae</name>
    <dbReference type="NCBI Taxonomy" id="462372"/>
    <lineage>
        <taxon>Bacteria</taxon>
        <taxon>Pseudomonadati</taxon>
        <taxon>Pseudomonadota</taxon>
        <taxon>Alphaproteobacteria</taxon>
        <taxon>Sphingomonadales</taxon>
        <taxon>Sphingomonadaceae</taxon>
        <taxon>Sphingopyxis</taxon>
    </lineage>
</organism>
<dbReference type="InterPro" id="IPR035906">
    <property type="entry name" value="MetI-like_sf"/>
</dbReference>
<feature type="domain" description="ABC transmembrane type-1" evidence="8">
    <location>
        <begin position="74"/>
        <end position="287"/>
    </location>
</feature>
<evidence type="ECO:0000256" key="6">
    <source>
        <dbReference type="ARBA" id="ARBA00023136"/>
    </source>
</evidence>
<evidence type="ECO:0000256" key="1">
    <source>
        <dbReference type="ARBA" id="ARBA00004651"/>
    </source>
</evidence>
<dbReference type="SUPFAM" id="SSF161098">
    <property type="entry name" value="MetI-like"/>
    <property type="match status" value="1"/>
</dbReference>
<sequence>MNAGRHGQARAGWVMTGPALTAILVFFILPAAASLALSFTDFDIYALADTGNLRFVGLQNYERLLENPLFWKATTNSLLFVAIGTPFIVVLSLFAAMLVNSRWLAWRPLWRVALFAPYVTTLVATAVVWRYLLHTRYGLVNYLLSLVGAGPVDWLGSPTASLPAILLFVGWKSFGYNMIIFLAALQTVPRELEEAARIDGAGWFARLRHVTLPAIAPTVLLVSVLTVAAMFQLFTEPYVMTQGGPAQSTVTILYFMYEEGFKWWNLGSGAAVAFLLFLCILAVTLMQLRLAKRGGAI</sequence>
<feature type="transmembrane region" description="Helical" evidence="7">
    <location>
        <begin position="12"/>
        <end position="37"/>
    </location>
</feature>
<evidence type="ECO:0000313" key="9">
    <source>
        <dbReference type="EMBL" id="MBB5706555.1"/>
    </source>
</evidence>
<feature type="transmembrane region" description="Helical" evidence="7">
    <location>
        <begin position="112"/>
        <end position="132"/>
    </location>
</feature>
<evidence type="ECO:0000259" key="8">
    <source>
        <dbReference type="PROSITE" id="PS50928"/>
    </source>
</evidence>
<comment type="caution">
    <text evidence="9">The sequence shown here is derived from an EMBL/GenBank/DDBJ whole genome shotgun (WGS) entry which is preliminary data.</text>
</comment>
<dbReference type="Gene3D" id="1.10.3720.10">
    <property type="entry name" value="MetI-like"/>
    <property type="match status" value="1"/>
</dbReference>
<dbReference type="RefSeq" id="WP_184097539.1">
    <property type="nucleotide sequence ID" value="NZ_JACIJH010000004.1"/>
</dbReference>
<dbReference type="GO" id="GO:0055085">
    <property type="term" value="P:transmembrane transport"/>
    <property type="evidence" value="ECO:0007669"/>
    <property type="project" value="InterPro"/>
</dbReference>
<dbReference type="InterPro" id="IPR051393">
    <property type="entry name" value="ABC_transporter_permease"/>
</dbReference>
<keyword evidence="6 7" id="KW-0472">Membrane</keyword>
<keyword evidence="2 7" id="KW-0813">Transport</keyword>
<dbReference type="PANTHER" id="PTHR30193">
    <property type="entry name" value="ABC TRANSPORTER PERMEASE PROTEIN"/>
    <property type="match status" value="1"/>
</dbReference>
<evidence type="ECO:0000313" key="10">
    <source>
        <dbReference type="Proteomes" id="UP000537161"/>
    </source>
</evidence>
<dbReference type="EMBL" id="JACIJH010000004">
    <property type="protein sequence ID" value="MBB5706555.1"/>
    <property type="molecule type" value="Genomic_DNA"/>
</dbReference>
<evidence type="ECO:0000256" key="4">
    <source>
        <dbReference type="ARBA" id="ARBA00022692"/>
    </source>
</evidence>
<dbReference type="InterPro" id="IPR000515">
    <property type="entry name" value="MetI-like"/>
</dbReference>
<keyword evidence="4 7" id="KW-0812">Transmembrane</keyword>
<comment type="similarity">
    <text evidence="7">Belongs to the binding-protein-dependent transport system permease family.</text>
</comment>
<evidence type="ECO:0000256" key="2">
    <source>
        <dbReference type="ARBA" id="ARBA00022448"/>
    </source>
</evidence>
<dbReference type="Pfam" id="PF00528">
    <property type="entry name" value="BPD_transp_1"/>
    <property type="match status" value="1"/>
</dbReference>
<dbReference type="PROSITE" id="PS50928">
    <property type="entry name" value="ABC_TM1"/>
    <property type="match status" value="1"/>
</dbReference>